<evidence type="ECO:0000256" key="1">
    <source>
        <dbReference type="SAM" id="MobiDB-lite"/>
    </source>
</evidence>
<keyword evidence="2" id="KW-0812">Transmembrane</keyword>
<evidence type="ECO:0000256" key="2">
    <source>
        <dbReference type="SAM" id="Phobius"/>
    </source>
</evidence>
<dbReference type="HOGENOM" id="CLU_011912_0_0_1"/>
<dbReference type="AlphaFoldDB" id="G8JST3"/>
<accession>G8JST3</accession>
<evidence type="ECO:0000313" key="4">
    <source>
        <dbReference type="Proteomes" id="UP000006790"/>
    </source>
</evidence>
<dbReference type="Proteomes" id="UP000006790">
    <property type="component" value="Chromosome 4"/>
</dbReference>
<keyword evidence="4" id="KW-1185">Reference proteome</keyword>
<dbReference type="RefSeq" id="XP_003645903.1">
    <property type="nucleotide sequence ID" value="XM_003645855.1"/>
</dbReference>
<protein>
    <submittedName>
        <fullName evidence="3">Uncharacterized protein</fullName>
    </submittedName>
</protein>
<organism evidence="3 4">
    <name type="scientific">Eremothecium cymbalariae (strain CBS 270.75 / DBVPG 7215 / KCTC 17166 / NRRL Y-17582)</name>
    <name type="common">Yeast</name>
    <dbReference type="NCBI Taxonomy" id="931890"/>
    <lineage>
        <taxon>Eukaryota</taxon>
        <taxon>Fungi</taxon>
        <taxon>Dikarya</taxon>
        <taxon>Ascomycota</taxon>
        <taxon>Saccharomycotina</taxon>
        <taxon>Saccharomycetes</taxon>
        <taxon>Saccharomycetales</taxon>
        <taxon>Saccharomycetaceae</taxon>
        <taxon>Eremothecium</taxon>
    </lineage>
</organism>
<dbReference type="OMA" id="XKISSST"/>
<keyword evidence="2" id="KW-1133">Transmembrane helix</keyword>
<feature type="compositionally biased region" description="Low complexity" evidence="1">
    <location>
        <begin position="76"/>
        <end position="88"/>
    </location>
</feature>
<dbReference type="KEGG" id="erc:Ecym_4002"/>
<dbReference type="InParanoid" id="G8JST3"/>
<feature type="region of interest" description="Disordered" evidence="1">
    <location>
        <begin position="56"/>
        <end position="101"/>
    </location>
</feature>
<reference evidence="4" key="1">
    <citation type="journal article" date="2012" name="G3 (Bethesda)">
        <title>Pichia sorbitophila, an interspecies yeast hybrid reveals early steps of genome resolution following polyploidization.</title>
        <authorList>
            <person name="Leh Louis V."/>
            <person name="Despons L."/>
            <person name="Friedrich A."/>
            <person name="Martin T."/>
            <person name="Durrens P."/>
            <person name="Casaregola S."/>
            <person name="Neuveglise C."/>
            <person name="Fairhead C."/>
            <person name="Marck C."/>
            <person name="Cruz J.A."/>
            <person name="Straub M.L."/>
            <person name="Kugler V."/>
            <person name="Sacerdot C."/>
            <person name="Uzunov Z."/>
            <person name="Thierry A."/>
            <person name="Weiss S."/>
            <person name="Bleykasten C."/>
            <person name="De Montigny J."/>
            <person name="Jacques N."/>
            <person name="Jung P."/>
            <person name="Lemaire M."/>
            <person name="Mallet S."/>
            <person name="Morel G."/>
            <person name="Richard G.F."/>
            <person name="Sarkar A."/>
            <person name="Savel G."/>
            <person name="Schacherer J."/>
            <person name="Seret M.L."/>
            <person name="Talla E."/>
            <person name="Samson G."/>
            <person name="Jubin C."/>
            <person name="Poulain J."/>
            <person name="Vacherie B."/>
            <person name="Barbe V."/>
            <person name="Pelletier E."/>
            <person name="Sherman D.J."/>
            <person name="Westhof E."/>
            <person name="Weissenbach J."/>
            <person name="Baret P.V."/>
            <person name="Wincker P."/>
            <person name="Gaillardin C."/>
            <person name="Dujon B."/>
            <person name="Souciet J.L."/>
        </authorList>
    </citation>
    <scope>NUCLEOTIDE SEQUENCE [LARGE SCALE GENOMIC DNA]</scope>
    <source>
        <strain evidence="4">CBS 270.75 / DBVPG 7215 / KCTC 17166 / NRRL Y-17582</strain>
    </source>
</reference>
<dbReference type="GeneID" id="11469238"/>
<gene>
    <name evidence="3" type="ordered locus">Ecym_4002</name>
</gene>
<feature type="transmembrane region" description="Helical" evidence="2">
    <location>
        <begin position="590"/>
        <end position="608"/>
    </location>
</feature>
<dbReference type="EMBL" id="CP002500">
    <property type="protein sequence ID" value="AET39086.1"/>
    <property type="molecule type" value="Genomic_DNA"/>
</dbReference>
<proteinExistence type="predicted"/>
<keyword evidence="2" id="KW-0472">Membrane</keyword>
<name>G8JST3_ERECY</name>
<dbReference type="eggNOG" id="ENOG502R1US">
    <property type="taxonomic scope" value="Eukaryota"/>
</dbReference>
<feature type="compositionally biased region" description="Basic residues" evidence="1">
    <location>
        <begin position="57"/>
        <end position="67"/>
    </location>
</feature>
<sequence length="658" mass="74354">MSTAKKHSRQCLLEGCFQLKKSQIACDKRKAVCHKYAKRNIAYAYELRFVFQDGSGSKKRASKRGLRSKGAGGGSNNNNNSSSSSNNNDKPQHSIIPSLPSSSATLHASADEITQHLVLDPPDLGLCDAVPTDDHQATKCTQDCNFPGLLLYDDMTNADFTIPEFLYASSINFPLFDPDEYSATASLNISYGGKPWHGFQAEWRKSECLISSTVLKDNDPIQEHFADSQSDQLLENVGFQNYIPFGFVWTMARCTYLFSNFPTFPDSKIETLMSMLWTINAQYSVIEYALRCNCALYLKNVYETGNNRRLFDLWSAVAESPDLQFSIVELTTRIQKTLDFTEYIAGAFAIFLLFAAKAALEGSEESDCKEFHKILSHGHQLKPNDIYLTDLESSSIFVLQFLEAWFSQTELMACFLSDNGGAFEDVSEISHFFDAEFLDFYTFNGKYDLIKGCMNGFNGIYRRLYSKMAEFKGRGVPLSGRHIIKHKLLNSDESLSQELLEFGQALMLELDFSGNNEFEFSGLYKIGDSALEYAMKNCNEMHSIGLKLYLKVFFINDSLPSLELLKLLEGLLYSCFQFSCYSNPSAFCHFYVYLGAVVSLFMGHVILFDQFKDLLQKFVNSGMSQARNSLERLRYISLVLEARNYALLINTEQGCGLY</sequence>
<evidence type="ECO:0000313" key="3">
    <source>
        <dbReference type="EMBL" id="AET39086.1"/>
    </source>
</evidence>